<dbReference type="SUPFAM" id="SSF52540">
    <property type="entry name" value="P-loop containing nucleoside triphosphate hydrolases"/>
    <property type="match status" value="1"/>
</dbReference>
<dbReference type="InterPro" id="IPR027417">
    <property type="entry name" value="P-loop_NTPase"/>
</dbReference>
<evidence type="ECO:0000313" key="2">
    <source>
        <dbReference type="EMBL" id="QBK91431.1"/>
    </source>
</evidence>
<gene>
    <name evidence="2" type="ORF">LCPAC302_00510</name>
</gene>
<dbReference type="SMART" id="SM00382">
    <property type="entry name" value="AAA"/>
    <property type="match status" value="1"/>
</dbReference>
<dbReference type="EMBL" id="MK500537">
    <property type="protein sequence ID" value="QBK91431.1"/>
    <property type="molecule type" value="Genomic_DNA"/>
</dbReference>
<dbReference type="Gene3D" id="3.40.50.300">
    <property type="entry name" value="P-loop containing nucleotide triphosphate hydrolases"/>
    <property type="match status" value="2"/>
</dbReference>
<dbReference type="PANTHER" id="PTHR43392">
    <property type="entry name" value="AAA-TYPE ATPASE FAMILY PROTEIN / ANKYRIN REPEAT FAMILY PROTEIN"/>
    <property type="match status" value="1"/>
</dbReference>
<accession>A0A481Z9W3</accession>
<evidence type="ECO:0000259" key="1">
    <source>
        <dbReference type="SMART" id="SM00382"/>
    </source>
</evidence>
<sequence>MEEPVSQFIYNLNRLNSQNSDLLSSISNFNLLMSGLAELNKMIEMESLKDSVVKQIKFFLINSGNNKNFDGHMLHTVIYGPAGVGKTQVCKILVKIWKGLGIIKNKPKEPVLDIFISTDKVKIEVIERLQKHITDARSELKLLIPDIQQIKSDLRNLRTYGKKQESVYHQINDKPNKNYKINNLVARIEDIESKLEQQNTNVTLDEQVRFPEIHIIQPKVLSDDTIMTVVSRENLVAGYLGQTAIKTEKILQESIGKVLFIDEAYSIVNDDKDSYGKEALTVINRFMSEHPDDIIIVFAGYKDIMEQTIFKFQPGLKSRCTWSFEIDGYTAKGLSKIFSKQVMEKGWLVDHTVDLENFFAQNLDDFPAYGRDTNRFLFYCKMCYTENIFDNECLHNKLLDKHILEKAMIYMKENRVKDAVDITKYPHMYS</sequence>
<dbReference type="InterPro" id="IPR050773">
    <property type="entry name" value="CbxX/CfxQ_RuBisCO_ESX"/>
</dbReference>
<proteinExistence type="predicted"/>
<dbReference type="GO" id="GO:0016887">
    <property type="term" value="F:ATP hydrolysis activity"/>
    <property type="evidence" value="ECO:0007669"/>
    <property type="project" value="TreeGrafter"/>
</dbReference>
<feature type="domain" description="AAA+ ATPase" evidence="1">
    <location>
        <begin position="72"/>
        <end position="310"/>
    </location>
</feature>
<organism evidence="2">
    <name type="scientific">Pithovirus LCPAC302</name>
    <dbReference type="NCBI Taxonomy" id="2506593"/>
    <lineage>
        <taxon>Viruses</taxon>
        <taxon>Pithoviruses</taxon>
    </lineage>
</organism>
<dbReference type="PANTHER" id="PTHR43392:SF2">
    <property type="entry name" value="AAA-TYPE ATPASE FAMILY PROTEIN _ ANKYRIN REPEAT FAMILY PROTEIN"/>
    <property type="match status" value="1"/>
</dbReference>
<protein>
    <submittedName>
        <fullName evidence="2">ATPase family protein</fullName>
    </submittedName>
</protein>
<dbReference type="InterPro" id="IPR003593">
    <property type="entry name" value="AAA+_ATPase"/>
</dbReference>
<name>A0A481Z9W3_9VIRU</name>
<reference evidence="2" key="1">
    <citation type="journal article" date="2019" name="MBio">
        <title>Virus Genomes from Deep Sea Sediments Expand the Ocean Megavirome and Support Independent Origins of Viral Gigantism.</title>
        <authorList>
            <person name="Backstrom D."/>
            <person name="Yutin N."/>
            <person name="Jorgensen S.L."/>
            <person name="Dharamshi J."/>
            <person name="Homa F."/>
            <person name="Zaremba-Niedwiedzka K."/>
            <person name="Spang A."/>
            <person name="Wolf Y.I."/>
            <person name="Koonin E.V."/>
            <person name="Ettema T.J."/>
        </authorList>
    </citation>
    <scope>NUCLEOTIDE SEQUENCE</scope>
</reference>